<gene>
    <name evidence="1" type="ORF">G3N07_12715</name>
</gene>
<evidence type="ECO:0000313" key="1">
    <source>
        <dbReference type="EMBL" id="NDX15473.1"/>
    </source>
</evidence>
<protein>
    <submittedName>
        <fullName evidence="1">TetR/AcrR family transcriptional regulator</fullName>
    </submittedName>
</protein>
<name>A0A6B2PTA6_ACIBA</name>
<dbReference type="EMBL" id="JAAGTG010000017">
    <property type="protein sequence ID" value="NDX15473.1"/>
    <property type="molecule type" value="Genomic_DNA"/>
</dbReference>
<sequence length="22" mass="2552">MSKRETIITTAMTLFNQKSYTS</sequence>
<accession>A0A6B2PTA6</accession>
<dbReference type="AlphaFoldDB" id="A0A6B2PTA6"/>
<proteinExistence type="predicted"/>
<reference evidence="1" key="1">
    <citation type="submission" date="2020-02" db="EMBL/GenBank/DDBJ databases">
        <title>Whole genome shot-gun sequencing of clinical Carbapenem resistant A. baumannii.</title>
        <authorList>
            <person name="Veeraraghavan B."/>
            <person name="Mathur P."/>
            <person name="Vijayakumar S."/>
            <person name="Vasudevan K."/>
            <person name="Lincy M."/>
            <person name="Kirubananthan A."/>
        </authorList>
    </citation>
    <scope>NUCLEOTIDE SEQUENCE</scope>
    <source>
        <strain evidence="1">SP2442</strain>
    </source>
</reference>
<comment type="caution">
    <text evidence="1">The sequence shown here is derived from an EMBL/GenBank/DDBJ whole genome shotgun (WGS) entry which is preliminary data.</text>
</comment>
<organism evidence="1">
    <name type="scientific">Acinetobacter baumannii</name>
    <dbReference type="NCBI Taxonomy" id="470"/>
    <lineage>
        <taxon>Bacteria</taxon>
        <taxon>Pseudomonadati</taxon>
        <taxon>Pseudomonadota</taxon>
        <taxon>Gammaproteobacteria</taxon>
        <taxon>Moraxellales</taxon>
        <taxon>Moraxellaceae</taxon>
        <taxon>Acinetobacter</taxon>
        <taxon>Acinetobacter calcoaceticus/baumannii complex</taxon>
    </lineage>
</organism>
<feature type="non-terminal residue" evidence="1">
    <location>
        <position position="22"/>
    </location>
</feature>